<dbReference type="CDD" id="cd16332">
    <property type="entry name" value="Prp-like"/>
    <property type="match status" value="1"/>
</dbReference>
<dbReference type="PANTHER" id="PTHR39178">
    <property type="entry name" value="HYPOTHETICAL RIBOSOME-ASSOCIATED PROTEIN"/>
    <property type="match status" value="1"/>
</dbReference>
<evidence type="ECO:0000256" key="2">
    <source>
        <dbReference type="ARBA" id="ARBA00022670"/>
    </source>
</evidence>
<comment type="caution">
    <text evidence="7">The sequence shown here is derived from an EMBL/GenBank/DDBJ whole genome shotgun (WGS) entry which is preliminary data.</text>
</comment>
<dbReference type="GO" id="GO:0006508">
    <property type="term" value="P:proteolysis"/>
    <property type="evidence" value="ECO:0007669"/>
    <property type="project" value="UniProtKB-KW"/>
</dbReference>
<dbReference type="InterPro" id="IPR036764">
    <property type="entry name" value="Peptidase_Prp_sf"/>
</dbReference>
<dbReference type="AlphaFoldDB" id="A0A9D1J5N1"/>
<dbReference type="Gene3D" id="3.30.70.1490">
    <property type="entry name" value="Cysteine protease Prp"/>
    <property type="match status" value="1"/>
</dbReference>
<organism evidence="7 8">
    <name type="scientific">Candidatus Faecivivens stercoravium</name>
    <dbReference type="NCBI Taxonomy" id="2840803"/>
    <lineage>
        <taxon>Bacteria</taxon>
        <taxon>Bacillati</taxon>
        <taxon>Bacillota</taxon>
        <taxon>Clostridia</taxon>
        <taxon>Eubacteriales</taxon>
        <taxon>Oscillospiraceae</taxon>
        <taxon>Oscillospiraceae incertae sedis</taxon>
        <taxon>Candidatus Faecivivens</taxon>
    </lineage>
</organism>
<comment type="similarity">
    <text evidence="5">Belongs to the Prp family.</text>
</comment>
<keyword evidence="2 7" id="KW-0645">Protease</keyword>
<dbReference type="Pfam" id="PF04327">
    <property type="entry name" value="Peptidase_Prp"/>
    <property type="match status" value="1"/>
</dbReference>
<name>A0A9D1J5N1_9FIRM</name>
<sequence length="107" mass="10986">MIRARFMTKAGELVGFSVSGHAGYADAGEDIVCAAVSSAVQLTANGITEILGLSASVEAEGDTVSLRLQSESLGGRGAAAFLEALKLHLSVLAEDYPTNVKVTCTEV</sequence>
<dbReference type="InterPro" id="IPR007422">
    <property type="entry name" value="Peptidase_Prp"/>
</dbReference>
<proteinExistence type="inferred from homology"/>
<evidence type="ECO:0000256" key="5">
    <source>
        <dbReference type="ARBA" id="ARBA00044503"/>
    </source>
</evidence>
<dbReference type="SUPFAM" id="SSF118010">
    <property type="entry name" value="TM1457-like"/>
    <property type="match status" value="1"/>
</dbReference>
<dbReference type="GO" id="GO:0008234">
    <property type="term" value="F:cysteine-type peptidase activity"/>
    <property type="evidence" value="ECO:0007669"/>
    <property type="project" value="UniProtKB-KW"/>
</dbReference>
<dbReference type="Proteomes" id="UP000824241">
    <property type="component" value="Unassembled WGS sequence"/>
</dbReference>
<evidence type="ECO:0000256" key="4">
    <source>
        <dbReference type="ARBA" id="ARBA00022807"/>
    </source>
</evidence>
<keyword evidence="4" id="KW-0788">Thiol protease</keyword>
<evidence type="ECO:0000256" key="3">
    <source>
        <dbReference type="ARBA" id="ARBA00022801"/>
    </source>
</evidence>
<keyword evidence="1" id="KW-0690">Ribosome biogenesis</keyword>
<evidence type="ECO:0000256" key="1">
    <source>
        <dbReference type="ARBA" id="ARBA00022517"/>
    </source>
</evidence>
<evidence type="ECO:0000313" key="8">
    <source>
        <dbReference type="Proteomes" id="UP000824241"/>
    </source>
</evidence>
<gene>
    <name evidence="7" type="ORF">IAB37_09200</name>
</gene>
<accession>A0A9D1J5N1</accession>
<protein>
    <recommendedName>
        <fullName evidence="6">Ribosomal processing cysteine protease Prp</fullName>
    </recommendedName>
</protein>
<reference evidence="7" key="1">
    <citation type="submission" date="2020-10" db="EMBL/GenBank/DDBJ databases">
        <authorList>
            <person name="Gilroy R."/>
        </authorList>
    </citation>
    <scope>NUCLEOTIDE SEQUENCE</scope>
    <source>
        <strain evidence="7">CHK189-12415</strain>
    </source>
</reference>
<keyword evidence="3" id="KW-0378">Hydrolase</keyword>
<evidence type="ECO:0000256" key="6">
    <source>
        <dbReference type="ARBA" id="ARBA00044538"/>
    </source>
</evidence>
<dbReference type="GO" id="GO:0042254">
    <property type="term" value="P:ribosome biogenesis"/>
    <property type="evidence" value="ECO:0007669"/>
    <property type="project" value="UniProtKB-KW"/>
</dbReference>
<dbReference type="PANTHER" id="PTHR39178:SF1">
    <property type="entry name" value="RIBOSOMAL-PROCESSING CYSTEINE PROTEASE PRP"/>
    <property type="match status" value="1"/>
</dbReference>
<dbReference type="EMBL" id="DVHA01000299">
    <property type="protein sequence ID" value="HIR61735.1"/>
    <property type="molecule type" value="Genomic_DNA"/>
</dbReference>
<reference evidence="7" key="2">
    <citation type="journal article" date="2021" name="PeerJ">
        <title>Extensive microbial diversity within the chicken gut microbiome revealed by metagenomics and culture.</title>
        <authorList>
            <person name="Gilroy R."/>
            <person name="Ravi A."/>
            <person name="Getino M."/>
            <person name="Pursley I."/>
            <person name="Horton D.L."/>
            <person name="Alikhan N.F."/>
            <person name="Baker D."/>
            <person name="Gharbi K."/>
            <person name="Hall N."/>
            <person name="Watson M."/>
            <person name="Adriaenssens E.M."/>
            <person name="Foster-Nyarko E."/>
            <person name="Jarju S."/>
            <person name="Secka A."/>
            <person name="Antonio M."/>
            <person name="Oren A."/>
            <person name="Chaudhuri R.R."/>
            <person name="La Ragione R."/>
            <person name="Hildebrand F."/>
            <person name="Pallen M.J."/>
        </authorList>
    </citation>
    <scope>NUCLEOTIDE SEQUENCE</scope>
    <source>
        <strain evidence="7">CHK189-12415</strain>
    </source>
</reference>
<evidence type="ECO:0000313" key="7">
    <source>
        <dbReference type="EMBL" id="HIR61735.1"/>
    </source>
</evidence>